<evidence type="ECO:0000256" key="2">
    <source>
        <dbReference type="ARBA" id="ARBA00009256"/>
    </source>
</evidence>
<keyword evidence="6 8" id="KW-0067">ATP-binding</keyword>
<dbReference type="EMBL" id="JAHHGM010000019">
    <property type="protein sequence ID" value="MBT2990679.1"/>
    <property type="molecule type" value="Genomic_DNA"/>
</dbReference>
<dbReference type="GO" id="GO:0005829">
    <property type="term" value="C:cytosol"/>
    <property type="evidence" value="ECO:0007669"/>
    <property type="project" value="TreeGrafter"/>
</dbReference>
<dbReference type="GO" id="GO:0015940">
    <property type="term" value="P:pantothenate biosynthetic process"/>
    <property type="evidence" value="ECO:0007669"/>
    <property type="project" value="UniProtKB-UniRule"/>
</dbReference>
<dbReference type="EC" id="6.3.2.1" evidence="8"/>
<dbReference type="InterPro" id="IPR042176">
    <property type="entry name" value="Pantoate_ligase_C"/>
</dbReference>
<comment type="similarity">
    <text evidence="2 8">Belongs to the pantothenate synthetase family.</text>
</comment>
<evidence type="ECO:0000313" key="9">
    <source>
        <dbReference type="EMBL" id="MBT2990679.1"/>
    </source>
</evidence>
<dbReference type="SUPFAM" id="SSF52374">
    <property type="entry name" value="Nucleotidylyl transferase"/>
    <property type="match status" value="1"/>
</dbReference>
<comment type="pathway">
    <text evidence="1 8">Cofactor biosynthesis; (R)-pantothenate biosynthesis; (R)-pantothenate from (R)-pantoate and beta-alanine: step 1/1.</text>
</comment>
<dbReference type="GO" id="GO:0005524">
    <property type="term" value="F:ATP binding"/>
    <property type="evidence" value="ECO:0007669"/>
    <property type="project" value="UniProtKB-KW"/>
</dbReference>
<comment type="catalytic activity">
    <reaction evidence="7 8">
        <text>(R)-pantoate + beta-alanine + ATP = (R)-pantothenate + AMP + diphosphate + H(+)</text>
        <dbReference type="Rhea" id="RHEA:10912"/>
        <dbReference type="ChEBI" id="CHEBI:15378"/>
        <dbReference type="ChEBI" id="CHEBI:15980"/>
        <dbReference type="ChEBI" id="CHEBI:29032"/>
        <dbReference type="ChEBI" id="CHEBI:30616"/>
        <dbReference type="ChEBI" id="CHEBI:33019"/>
        <dbReference type="ChEBI" id="CHEBI:57966"/>
        <dbReference type="ChEBI" id="CHEBI:456215"/>
        <dbReference type="EC" id="6.3.2.1"/>
    </reaction>
</comment>
<feature type="binding site" evidence="8">
    <location>
        <begin position="149"/>
        <end position="152"/>
    </location>
    <ligand>
        <name>ATP</name>
        <dbReference type="ChEBI" id="CHEBI:30616"/>
    </ligand>
</feature>
<dbReference type="Gene3D" id="3.40.50.620">
    <property type="entry name" value="HUPs"/>
    <property type="match status" value="1"/>
</dbReference>
<dbReference type="NCBIfam" id="TIGR00125">
    <property type="entry name" value="cyt_tran_rel"/>
    <property type="match status" value="1"/>
</dbReference>
<sequence>METVCDLASLRQRINGWRGAGEKIGLVPTMGNLHEGHLALVEAARKRCDRCVVSIFVNPMQFGEGEDFASYPRTLDADQRKLEAAATDLLFTPTAATVYPQGDQAQTRVEVPGISDILCGASRPGHFVGVATIVCKLFNYVQPDLALFGEKDYQQLMVIRRMVDDLAMPIEIIGLPTVREADGLAKSSRNGYLSPAERRQAPKLYETLGATARALKSGERDYALLEAEGQEMLRSAGFTPDYYAIRRAVDLQPPDPDERDLVILAAAFMGTTRLIDNLNAA</sequence>
<dbReference type="FunFam" id="3.40.50.620:FF:000013">
    <property type="entry name" value="Pantothenate synthetase"/>
    <property type="match status" value="1"/>
</dbReference>
<dbReference type="PANTHER" id="PTHR21299">
    <property type="entry name" value="CYTIDYLATE KINASE/PANTOATE-BETA-ALANINE LIGASE"/>
    <property type="match status" value="1"/>
</dbReference>
<organism evidence="9 10">
    <name type="scientific">Candidatus Thiodiazotropha taylori</name>
    <dbReference type="NCBI Taxonomy" id="2792791"/>
    <lineage>
        <taxon>Bacteria</taxon>
        <taxon>Pseudomonadati</taxon>
        <taxon>Pseudomonadota</taxon>
        <taxon>Gammaproteobacteria</taxon>
        <taxon>Chromatiales</taxon>
        <taxon>Sedimenticolaceae</taxon>
        <taxon>Candidatus Thiodiazotropha</taxon>
    </lineage>
</organism>
<evidence type="ECO:0000256" key="8">
    <source>
        <dbReference type="HAMAP-Rule" id="MF_00158"/>
    </source>
</evidence>
<comment type="caution">
    <text evidence="9">The sequence shown here is derived from an EMBL/GenBank/DDBJ whole genome shotgun (WGS) entry which is preliminary data.</text>
</comment>
<dbReference type="InterPro" id="IPR004821">
    <property type="entry name" value="Cyt_trans-like"/>
</dbReference>
<keyword evidence="3 8" id="KW-0436">Ligase</keyword>
<dbReference type="HAMAP" id="MF_00158">
    <property type="entry name" value="PanC"/>
    <property type="match status" value="1"/>
</dbReference>
<feature type="binding site" evidence="8">
    <location>
        <begin position="186"/>
        <end position="189"/>
    </location>
    <ligand>
        <name>ATP</name>
        <dbReference type="ChEBI" id="CHEBI:30616"/>
    </ligand>
</feature>
<dbReference type="InterPro" id="IPR003721">
    <property type="entry name" value="Pantoate_ligase"/>
</dbReference>
<feature type="binding site" evidence="8">
    <location>
        <position position="178"/>
    </location>
    <ligand>
        <name>ATP</name>
        <dbReference type="ChEBI" id="CHEBI:30616"/>
    </ligand>
</feature>
<dbReference type="Proteomes" id="UP000770889">
    <property type="component" value="Unassembled WGS sequence"/>
</dbReference>
<proteinExistence type="inferred from homology"/>
<dbReference type="PANTHER" id="PTHR21299:SF1">
    <property type="entry name" value="PANTOATE--BETA-ALANINE LIGASE"/>
    <property type="match status" value="1"/>
</dbReference>
<feature type="binding site" evidence="8">
    <location>
        <position position="61"/>
    </location>
    <ligand>
        <name>beta-alanine</name>
        <dbReference type="ChEBI" id="CHEBI:57966"/>
    </ligand>
</feature>
<evidence type="ECO:0000313" key="10">
    <source>
        <dbReference type="Proteomes" id="UP000770889"/>
    </source>
</evidence>
<comment type="subcellular location">
    <subcellularLocation>
        <location evidence="8">Cytoplasm</location>
    </subcellularLocation>
</comment>
<keyword evidence="5 8" id="KW-0547">Nucleotide-binding</keyword>
<evidence type="ECO:0000256" key="6">
    <source>
        <dbReference type="ARBA" id="ARBA00022840"/>
    </source>
</evidence>
<evidence type="ECO:0000256" key="5">
    <source>
        <dbReference type="ARBA" id="ARBA00022741"/>
    </source>
</evidence>
<protein>
    <recommendedName>
        <fullName evidence="8">Pantothenate synthetase</fullName>
        <shortName evidence="8">PS</shortName>
        <ecNumber evidence="8">6.3.2.1</ecNumber>
    </recommendedName>
    <alternativeName>
        <fullName evidence="8">Pantoate--beta-alanine ligase</fullName>
    </alternativeName>
    <alternativeName>
        <fullName evidence="8">Pantoate-activating enzyme</fullName>
    </alternativeName>
</protein>
<dbReference type="AlphaFoldDB" id="A0A944QW50"/>
<dbReference type="Pfam" id="PF02569">
    <property type="entry name" value="Pantoate_ligase"/>
    <property type="match status" value="1"/>
</dbReference>
<feature type="binding site" evidence="8">
    <location>
        <begin position="30"/>
        <end position="37"/>
    </location>
    <ligand>
        <name>ATP</name>
        <dbReference type="ChEBI" id="CHEBI:30616"/>
    </ligand>
</feature>
<dbReference type="CDD" id="cd00560">
    <property type="entry name" value="PanC"/>
    <property type="match status" value="1"/>
</dbReference>
<keyword evidence="4 8" id="KW-0566">Pantothenate biosynthesis</keyword>
<feature type="active site" description="Proton donor" evidence="8">
    <location>
        <position position="37"/>
    </location>
</feature>
<feature type="binding site" evidence="8">
    <location>
        <position position="61"/>
    </location>
    <ligand>
        <name>(R)-pantoate</name>
        <dbReference type="ChEBI" id="CHEBI:15980"/>
    </ligand>
</feature>
<dbReference type="NCBIfam" id="TIGR00018">
    <property type="entry name" value="panC"/>
    <property type="match status" value="1"/>
</dbReference>
<reference evidence="9 10" key="1">
    <citation type="submission" date="2021-05" db="EMBL/GenBank/DDBJ databases">
        <title>Genetic and Functional Diversity in Clade A Lucinid endosymbionts from the Bahamas.</title>
        <authorList>
            <person name="Giani N.M."/>
            <person name="Engel A.S."/>
            <person name="Campbell B.J."/>
        </authorList>
    </citation>
    <scope>NUCLEOTIDE SEQUENCE [LARGE SCALE GENOMIC DNA]</scope>
    <source>
        <strain evidence="9">LUC16012Gg_MoonRockCtena</strain>
    </source>
</reference>
<evidence type="ECO:0000256" key="4">
    <source>
        <dbReference type="ARBA" id="ARBA00022655"/>
    </source>
</evidence>
<accession>A0A944QW50</accession>
<evidence type="ECO:0000256" key="7">
    <source>
        <dbReference type="ARBA" id="ARBA00048258"/>
    </source>
</evidence>
<dbReference type="Gene3D" id="3.30.1300.10">
    <property type="entry name" value="Pantoate-beta-alanine ligase, C-terminal domain"/>
    <property type="match status" value="1"/>
</dbReference>
<feature type="binding site" evidence="8">
    <location>
        <position position="155"/>
    </location>
    <ligand>
        <name>(R)-pantoate</name>
        <dbReference type="ChEBI" id="CHEBI:15980"/>
    </ligand>
</feature>
<evidence type="ECO:0000256" key="3">
    <source>
        <dbReference type="ARBA" id="ARBA00022598"/>
    </source>
</evidence>
<comment type="function">
    <text evidence="8">Catalyzes the condensation of pantoate with beta-alanine in an ATP-dependent reaction via a pantoyl-adenylate intermediate.</text>
</comment>
<name>A0A944QW50_9GAMM</name>
<comment type="subunit">
    <text evidence="8">Homodimer.</text>
</comment>
<dbReference type="InterPro" id="IPR014729">
    <property type="entry name" value="Rossmann-like_a/b/a_fold"/>
</dbReference>
<gene>
    <name evidence="8 9" type="primary">panC</name>
    <name evidence="9" type="ORF">KME65_17120</name>
</gene>
<comment type="miscellaneous">
    <text evidence="8">The reaction proceeds by a bi uni uni bi ping pong mechanism.</text>
</comment>
<evidence type="ECO:0000256" key="1">
    <source>
        <dbReference type="ARBA" id="ARBA00004990"/>
    </source>
</evidence>
<keyword evidence="8" id="KW-0963">Cytoplasm</keyword>
<dbReference type="GO" id="GO:0004592">
    <property type="term" value="F:pantoate-beta-alanine ligase activity"/>
    <property type="evidence" value="ECO:0007669"/>
    <property type="project" value="UniProtKB-UniRule"/>
</dbReference>